<dbReference type="EMBL" id="QXJM01000039">
    <property type="protein sequence ID" value="RIE02828.1"/>
    <property type="molecule type" value="Genomic_DNA"/>
</dbReference>
<name>A0A398CQ02_9BACL</name>
<accession>A0A398CQ02</accession>
<evidence type="ECO:0000313" key="2">
    <source>
        <dbReference type="Proteomes" id="UP000266340"/>
    </source>
</evidence>
<gene>
    <name evidence="1" type="ORF">D3H35_19545</name>
</gene>
<sequence length="111" mass="12071">MSATTTLPGRTTLPLPTRRFPAITEFAPIVAPSPITNAPSVNATPWARTGMPTSSYRWSVSDRLTLEPMRALFPSSTLFTADKLNPMPQTQPSPIIIFGPSLSFRGTILNQ</sequence>
<keyword evidence="2" id="KW-1185">Reference proteome</keyword>
<dbReference type="Proteomes" id="UP000266340">
    <property type="component" value="Unassembled WGS sequence"/>
</dbReference>
<evidence type="ECO:0000313" key="1">
    <source>
        <dbReference type="EMBL" id="RIE02828.1"/>
    </source>
</evidence>
<protein>
    <submittedName>
        <fullName evidence="1">Uncharacterized protein</fullName>
    </submittedName>
</protein>
<dbReference type="AlphaFoldDB" id="A0A398CQ02"/>
<comment type="caution">
    <text evidence="1">The sequence shown here is derived from an EMBL/GenBank/DDBJ whole genome shotgun (WGS) entry which is preliminary data.</text>
</comment>
<organism evidence="1 2">
    <name type="scientific">Cohnella faecalis</name>
    <dbReference type="NCBI Taxonomy" id="2315694"/>
    <lineage>
        <taxon>Bacteria</taxon>
        <taxon>Bacillati</taxon>
        <taxon>Bacillota</taxon>
        <taxon>Bacilli</taxon>
        <taxon>Bacillales</taxon>
        <taxon>Paenibacillaceae</taxon>
        <taxon>Cohnella</taxon>
    </lineage>
</organism>
<proteinExistence type="predicted"/>
<reference evidence="1 2" key="1">
    <citation type="submission" date="2018-09" db="EMBL/GenBank/DDBJ databases">
        <title>Cohnella cavernae sp. nov., isolated from a karst cave.</title>
        <authorList>
            <person name="Zhu H."/>
        </authorList>
    </citation>
    <scope>NUCLEOTIDE SEQUENCE [LARGE SCALE GENOMIC DNA]</scope>
    <source>
        <strain evidence="1 2">K2E09-144</strain>
    </source>
</reference>